<dbReference type="InterPro" id="IPR051455">
    <property type="entry name" value="Bact_solute-bind_prot3"/>
</dbReference>
<feature type="domain" description="Solute-binding protein family 3/N-terminal" evidence="6">
    <location>
        <begin position="32"/>
        <end position="267"/>
    </location>
</feature>
<dbReference type="Gene3D" id="3.40.190.10">
    <property type="entry name" value="Periplasmic binding protein-like II"/>
    <property type="match status" value="2"/>
</dbReference>
<feature type="signal peptide" evidence="5">
    <location>
        <begin position="1"/>
        <end position="21"/>
    </location>
</feature>
<organism evidence="7">
    <name type="scientific">Bosea sp. NBC_00436</name>
    <dbReference type="NCBI Taxonomy" id="2969620"/>
    <lineage>
        <taxon>Bacteria</taxon>
        <taxon>Pseudomonadati</taxon>
        <taxon>Pseudomonadota</taxon>
        <taxon>Alphaproteobacteria</taxon>
        <taxon>Hyphomicrobiales</taxon>
        <taxon>Boseaceae</taxon>
        <taxon>Bosea</taxon>
    </lineage>
</organism>
<evidence type="ECO:0000259" key="6">
    <source>
        <dbReference type="SMART" id="SM00062"/>
    </source>
</evidence>
<dbReference type="EMBL" id="CP102774">
    <property type="protein sequence ID" value="UZF85966.1"/>
    <property type="molecule type" value="Genomic_DNA"/>
</dbReference>
<dbReference type="InterPro" id="IPR018313">
    <property type="entry name" value="SBP_3_CS"/>
</dbReference>
<dbReference type="AlphaFoldDB" id="A0A9E7ZTS6"/>
<evidence type="ECO:0000256" key="5">
    <source>
        <dbReference type="SAM" id="SignalP"/>
    </source>
</evidence>
<name>A0A9E7ZTS6_9HYPH</name>
<evidence type="ECO:0000256" key="3">
    <source>
        <dbReference type="ARBA" id="ARBA00022729"/>
    </source>
</evidence>
<dbReference type="CDD" id="cd13692">
    <property type="entry name" value="PBP2_BztA"/>
    <property type="match status" value="1"/>
</dbReference>
<feature type="chain" id="PRO_5038978633" evidence="5">
    <location>
        <begin position="22"/>
        <end position="336"/>
    </location>
</feature>
<evidence type="ECO:0000313" key="7">
    <source>
        <dbReference type="EMBL" id="UZF85966.1"/>
    </source>
</evidence>
<dbReference type="SMART" id="SM00062">
    <property type="entry name" value="PBPb"/>
    <property type="match status" value="1"/>
</dbReference>
<dbReference type="PANTHER" id="PTHR30085">
    <property type="entry name" value="AMINO ACID ABC TRANSPORTER PERMEASE"/>
    <property type="match status" value="1"/>
</dbReference>
<evidence type="ECO:0000256" key="1">
    <source>
        <dbReference type="ARBA" id="ARBA00010333"/>
    </source>
</evidence>
<keyword evidence="2" id="KW-0813">Transport</keyword>
<sequence length="336" mass="35978">MKKRLLLLAGLLAASALPAAAGTLENVRSRGDLVCGVSPGVAGFSVPDEKGLWGGFDVDICRAVAAAVLGDAKKVRFTPLSPKDRFVALQTSEIDVLSRQATWTLGRDTQMGLRYVGVGYYDGQGFMVRKSANIASAKDLNGASVCVPTGTTTELNIADYFRANGMKYEGVAFEAGDQVAKAFESGRCDVFSNDVSALSAYRLKLVNPAEYVILPELISKEPLGPVVRQGDETWTNIVRWALYSMIVAEELGVTSANADQLKTSGSPEVQRLLGSNGNFGESMGLKQDWALQIVKQVGNYGEVYERNVGTGSKLGIARGLNKLWTQGGLQYAPPVR</sequence>
<dbReference type="PANTHER" id="PTHR30085:SF7">
    <property type="entry name" value="AMINO-ACID ABC TRANSPORTER-BINDING PROTEIN YHDW-RELATED"/>
    <property type="match status" value="1"/>
</dbReference>
<evidence type="ECO:0000256" key="4">
    <source>
        <dbReference type="RuleBase" id="RU003744"/>
    </source>
</evidence>
<dbReference type="Pfam" id="PF00497">
    <property type="entry name" value="SBP_bac_3"/>
    <property type="match status" value="1"/>
</dbReference>
<dbReference type="GO" id="GO:0006865">
    <property type="term" value="P:amino acid transport"/>
    <property type="evidence" value="ECO:0007669"/>
    <property type="project" value="TreeGrafter"/>
</dbReference>
<proteinExistence type="inferred from homology"/>
<dbReference type="InterPro" id="IPR001638">
    <property type="entry name" value="Solute-binding_3/MltF_N"/>
</dbReference>
<dbReference type="SUPFAM" id="SSF53850">
    <property type="entry name" value="Periplasmic binding protein-like II"/>
    <property type="match status" value="1"/>
</dbReference>
<gene>
    <name evidence="7" type="ORF">NWE54_19415</name>
</gene>
<protein>
    <submittedName>
        <fullName evidence="7">Amino acid ABC transporter substrate-binding protein</fullName>
    </submittedName>
</protein>
<dbReference type="PROSITE" id="PS01039">
    <property type="entry name" value="SBP_BACTERIAL_3"/>
    <property type="match status" value="1"/>
</dbReference>
<keyword evidence="3 5" id="KW-0732">Signal</keyword>
<evidence type="ECO:0000256" key="2">
    <source>
        <dbReference type="ARBA" id="ARBA00022448"/>
    </source>
</evidence>
<accession>A0A9E7ZTS6</accession>
<comment type="similarity">
    <text evidence="1 4">Belongs to the bacterial solute-binding protein 3 family.</text>
</comment>
<reference evidence="7" key="1">
    <citation type="submission" date="2022-08" db="EMBL/GenBank/DDBJ databases">
        <title>Complete Genome Sequences of 2 Bosea sp. soil isolates.</title>
        <authorList>
            <person name="Alvarez Arevalo M."/>
            <person name="Sterndorff E.B."/>
            <person name="Faurdal D."/>
            <person name="Joergensen T.S."/>
            <person name="Weber T."/>
        </authorList>
    </citation>
    <scope>NUCLEOTIDE SEQUENCE</scope>
    <source>
        <strain evidence="7">NBC_00436</strain>
    </source>
</reference>